<dbReference type="InterPro" id="IPR052895">
    <property type="entry name" value="HetReg/Transcr_Mod"/>
</dbReference>
<reference evidence="1" key="1">
    <citation type="journal article" date="2020" name="Stud. Mycol.">
        <title>101 Dothideomycetes genomes: a test case for predicting lifestyles and emergence of pathogens.</title>
        <authorList>
            <person name="Haridas S."/>
            <person name="Albert R."/>
            <person name="Binder M."/>
            <person name="Bloem J."/>
            <person name="Labutti K."/>
            <person name="Salamov A."/>
            <person name="Andreopoulos B."/>
            <person name="Baker S."/>
            <person name="Barry K."/>
            <person name="Bills G."/>
            <person name="Bluhm B."/>
            <person name="Cannon C."/>
            <person name="Castanera R."/>
            <person name="Culley D."/>
            <person name="Daum C."/>
            <person name="Ezra D."/>
            <person name="Gonzalez J."/>
            <person name="Henrissat B."/>
            <person name="Kuo A."/>
            <person name="Liang C."/>
            <person name="Lipzen A."/>
            <person name="Lutzoni F."/>
            <person name="Magnuson J."/>
            <person name="Mondo S."/>
            <person name="Nolan M."/>
            <person name="Ohm R."/>
            <person name="Pangilinan J."/>
            <person name="Park H.-J."/>
            <person name="Ramirez L."/>
            <person name="Alfaro M."/>
            <person name="Sun H."/>
            <person name="Tritt A."/>
            <person name="Yoshinaga Y."/>
            <person name="Zwiers L.-H."/>
            <person name="Turgeon B."/>
            <person name="Goodwin S."/>
            <person name="Spatafora J."/>
            <person name="Crous P."/>
            <person name="Grigoriev I."/>
        </authorList>
    </citation>
    <scope>NUCLEOTIDE SEQUENCE</scope>
    <source>
        <strain evidence="1">CBS 101060</strain>
    </source>
</reference>
<comment type="caution">
    <text evidence="1">The sequence shown here is derived from an EMBL/GenBank/DDBJ whole genome shotgun (WGS) entry which is preliminary data.</text>
</comment>
<evidence type="ECO:0000313" key="2">
    <source>
        <dbReference type="Proteomes" id="UP000799429"/>
    </source>
</evidence>
<proteinExistence type="predicted"/>
<dbReference type="OrthoDB" id="2157530at2759"/>
<sequence>RVPFLGEKGFVGIGPRNVQKGDLVCVILGGRFPFILRRRSAPELARYELVGEAYCDGIMDGEAFHMGIATRTVEL</sequence>
<accession>A0A9P4VUJ8</accession>
<name>A0A9P4VUJ8_9PEZI</name>
<dbReference type="PANTHER" id="PTHR24148">
    <property type="entry name" value="ANKYRIN REPEAT DOMAIN-CONTAINING PROTEIN 39 HOMOLOG-RELATED"/>
    <property type="match status" value="1"/>
</dbReference>
<feature type="non-terminal residue" evidence="1">
    <location>
        <position position="75"/>
    </location>
</feature>
<gene>
    <name evidence="1" type="ORF">M501DRAFT_917069</name>
</gene>
<protein>
    <submittedName>
        <fullName evidence="1">Uncharacterized protein</fullName>
    </submittedName>
</protein>
<feature type="non-terminal residue" evidence="1">
    <location>
        <position position="1"/>
    </location>
</feature>
<dbReference type="Pfam" id="PF26639">
    <property type="entry name" value="Het-6_barrel"/>
    <property type="match status" value="1"/>
</dbReference>
<dbReference type="EMBL" id="MU006090">
    <property type="protein sequence ID" value="KAF2842565.1"/>
    <property type="molecule type" value="Genomic_DNA"/>
</dbReference>
<dbReference type="PANTHER" id="PTHR24148:SF64">
    <property type="entry name" value="HETEROKARYON INCOMPATIBILITY DOMAIN-CONTAINING PROTEIN"/>
    <property type="match status" value="1"/>
</dbReference>
<keyword evidence="2" id="KW-1185">Reference proteome</keyword>
<organism evidence="1 2">
    <name type="scientific">Patellaria atrata CBS 101060</name>
    <dbReference type="NCBI Taxonomy" id="1346257"/>
    <lineage>
        <taxon>Eukaryota</taxon>
        <taxon>Fungi</taxon>
        <taxon>Dikarya</taxon>
        <taxon>Ascomycota</taxon>
        <taxon>Pezizomycotina</taxon>
        <taxon>Dothideomycetes</taxon>
        <taxon>Dothideomycetes incertae sedis</taxon>
        <taxon>Patellariales</taxon>
        <taxon>Patellariaceae</taxon>
        <taxon>Patellaria</taxon>
    </lineage>
</organism>
<dbReference type="Proteomes" id="UP000799429">
    <property type="component" value="Unassembled WGS sequence"/>
</dbReference>
<dbReference type="AlphaFoldDB" id="A0A9P4VUJ8"/>
<evidence type="ECO:0000313" key="1">
    <source>
        <dbReference type="EMBL" id="KAF2842565.1"/>
    </source>
</evidence>